<dbReference type="EMBL" id="CP045890">
    <property type="protein sequence ID" value="QQP57050.1"/>
    <property type="molecule type" value="Genomic_DNA"/>
</dbReference>
<proteinExistence type="predicted"/>
<gene>
    <name evidence="2" type="ORF">FKW44_001913</name>
</gene>
<reference evidence="3" key="1">
    <citation type="submission" date="2021-01" db="EMBL/GenBank/DDBJ databases">
        <title>Caligus Genome Assembly.</title>
        <authorList>
            <person name="Gallardo-Escarate C."/>
        </authorList>
    </citation>
    <scope>NUCLEOTIDE SEQUENCE [LARGE SCALE GENOMIC DNA]</scope>
</reference>
<organism evidence="2 3">
    <name type="scientific">Caligus rogercresseyi</name>
    <name type="common">Sea louse</name>
    <dbReference type="NCBI Taxonomy" id="217165"/>
    <lineage>
        <taxon>Eukaryota</taxon>
        <taxon>Metazoa</taxon>
        <taxon>Ecdysozoa</taxon>
        <taxon>Arthropoda</taxon>
        <taxon>Crustacea</taxon>
        <taxon>Multicrustacea</taxon>
        <taxon>Hexanauplia</taxon>
        <taxon>Copepoda</taxon>
        <taxon>Siphonostomatoida</taxon>
        <taxon>Caligidae</taxon>
        <taxon>Caligus</taxon>
    </lineage>
</organism>
<keyword evidence="3" id="KW-1185">Reference proteome</keyword>
<feature type="region of interest" description="Disordered" evidence="1">
    <location>
        <begin position="1"/>
        <end position="61"/>
    </location>
</feature>
<evidence type="ECO:0000256" key="1">
    <source>
        <dbReference type="SAM" id="MobiDB-lite"/>
    </source>
</evidence>
<evidence type="ECO:0000313" key="3">
    <source>
        <dbReference type="Proteomes" id="UP000595437"/>
    </source>
</evidence>
<accession>A0A7T8QVX3</accession>
<evidence type="ECO:0000313" key="2">
    <source>
        <dbReference type="EMBL" id="QQP57050.1"/>
    </source>
</evidence>
<protein>
    <submittedName>
        <fullName evidence="2">Uncharacterized protein</fullName>
    </submittedName>
</protein>
<dbReference type="Proteomes" id="UP000595437">
    <property type="component" value="Chromosome 1"/>
</dbReference>
<dbReference type="AlphaFoldDB" id="A0A7T8QVX3"/>
<name>A0A7T8QVX3_CALRO</name>
<sequence length="81" mass="8895">MPSFYPSSPPPNYYEGVDPPVEAPPAYCSKPPGSKIPPPPPPQSSKTSVSQRHPRPLSPFEAYRYGGIHTHNMGIIIVQRI</sequence>
<feature type="compositionally biased region" description="Pro residues" evidence="1">
    <location>
        <begin position="34"/>
        <end position="43"/>
    </location>
</feature>